<reference evidence="4" key="1">
    <citation type="submission" date="2023-06" db="EMBL/GenBank/DDBJ databases">
        <title>Genome-scale phylogeny and comparative genomics of the fungal order Sordariales.</title>
        <authorList>
            <consortium name="Lawrence Berkeley National Laboratory"/>
            <person name="Hensen N."/>
            <person name="Bonometti L."/>
            <person name="Westerberg I."/>
            <person name="Brannstrom I.O."/>
            <person name="Guillou S."/>
            <person name="Cros-Aarteil S."/>
            <person name="Calhoun S."/>
            <person name="Haridas S."/>
            <person name="Kuo A."/>
            <person name="Mondo S."/>
            <person name="Pangilinan J."/>
            <person name="Riley R."/>
            <person name="LaButti K."/>
            <person name="Andreopoulos B."/>
            <person name="Lipzen A."/>
            <person name="Chen C."/>
            <person name="Yanf M."/>
            <person name="Daum C."/>
            <person name="Ng V."/>
            <person name="Clum A."/>
            <person name="Steindorff A."/>
            <person name="Ohm R."/>
            <person name="Martin F."/>
            <person name="Silar P."/>
            <person name="Natvig D."/>
            <person name="Lalanne C."/>
            <person name="Gautier V."/>
            <person name="Ament-velasquez S.L."/>
            <person name="Kruys A."/>
            <person name="Hutchinson M.I."/>
            <person name="Powell A.J."/>
            <person name="Barry K."/>
            <person name="Miller A.N."/>
            <person name="Grigoriev I.V."/>
            <person name="Debuchy R."/>
            <person name="Gladieux P."/>
            <person name="Thoren M.H."/>
            <person name="Johannesson H."/>
        </authorList>
    </citation>
    <scope>NUCLEOTIDE SEQUENCE</scope>
    <source>
        <strain evidence="4">SMH3187-1</strain>
    </source>
</reference>
<keyword evidence="1" id="KW-0539">Nucleus</keyword>
<dbReference type="Gene3D" id="4.10.240.10">
    <property type="entry name" value="Zn(2)-C6 fungal-type DNA-binding domain"/>
    <property type="match status" value="1"/>
</dbReference>
<dbReference type="GO" id="GO:0005634">
    <property type="term" value="C:nucleus"/>
    <property type="evidence" value="ECO:0007669"/>
    <property type="project" value="TreeGrafter"/>
</dbReference>
<dbReference type="CDD" id="cd00067">
    <property type="entry name" value="GAL4"/>
    <property type="match status" value="1"/>
</dbReference>
<feature type="region of interest" description="Disordered" evidence="2">
    <location>
        <begin position="1"/>
        <end position="27"/>
    </location>
</feature>
<dbReference type="PANTHER" id="PTHR31668:SF4">
    <property type="entry name" value="TRANSCRIPTIONAL ACTIVATOR PROTEIN DAL81"/>
    <property type="match status" value="1"/>
</dbReference>
<protein>
    <recommendedName>
        <fullName evidence="3">Zn(2)-C6 fungal-type domain-containing protein</fullName>
    </recommendedName>
</protein>
<dbReference type="SUPFAM" id="SSF57701">
    <property type="entry name" value="Zn2/Cys6 DNA-binding domain"/>
    <property type="match status" value="1"/>
</dbReference>
<dbReference type="GO" id="GO:0008270">
    <property type="term" value="F:zinc ion binding"/>
    <property type="evidence" value="ECO:0007669"/>
    <property type="project" value="InterPro"/>
</dbReference>
<dbReference type="SMART" id="SM00066">
    <property type="entry name" value="GAL4"/>
    <property type="match status" value="1"/>
</dbReference>
<dbReference type="Pfam" id="PF00172">
    <property type="entry name" value="Zn_clus"/>
    <property type="match status" value="1"/>
</dbReference>
<organism evidence="4 5">
    <name type="scientific">Schizothecium vesticola</name>
    <dbReference type="NCBI Taxonomy" id="314040"/>
    <lineage>
        <taxon>Eukaryota</taxon>
        <taxon>Fungi</taxon>
        <taxon>Dikarya</taxon>
        <taxon>Ascomycota</taxon>
        <taxon>Pezizomycotina</taxon>
        <taxon>Sordariomycetes</taxon>
        <taxon>Sordariomycetidae</taxon>
        <taxon>Sordariales</taxon>
        <taxon>Schizotheciaceae</taxon>
        <taxon>Schizothecium</taxon>
    </lineage>
</organism>
<dbReference type="GO" id="GO:0000981">
    <property type="term" value="F:DNA-binding transcription factor activity, RNA polymerase II-specific"/>
    <property type="evidence" value="ECO:0007669"/>
    <property type="project" value="InterPro"/>
</dbReference>
<dbReference type="Proteomes" id="UP001172155">
    <property type="component" value="Unassembled WGS sequence"/>
</dbReference>
<feature type="compositionally biased region" description="Low complexity" evidence="2">
    <location>
        <begin position="247"/>
        <end position="261"/>
    </location>
</feature>
<feature type="compositionally biased region" description="Low complexity" evidence="2">
    <location>
        <begin position="222"/>
        <end position="239"/>
    </location>
</feature>
<sequence>MTPIPGESEAASHPGPTNKAEPQKRRACDECRTKKLACSKELDGCGRCKKEGIKCIYSAQKTMGRPRKRAHHEVNGAEPVPELVPEPQVPVQVPEHDVHDIVGILPPFDSTLTMELDLSFLDFDSPNLNFFELIDPNFPPFPDLDGPPASKKPNTALEAPIISAAPHGTPDPTSNVWLSDFLSGDIDFDLPTDPPPYPDLPDAISREDIESIMTADIPSPLPSLSPATSHTSPSTTSSPPALPPPLAAASPPSTSPSTLSSAYPPRQAQICVACETCGNPPLDFSMKPVIGPFQTLMMLGALLPSLSHAYMRILTMVDEFAAAAVAERRRIHLAIDDYGGLWGGMMERCVEQGGEALMREPLEPMMWRLLVRALLKIDVYGMQEATAGLDIAGVDVAAVASRGCQQPGLKDIIATVEERSRRRHEQLDMALAAGLVELPPDCEYGMGGEPPCMKIINIAKKSMKELIIP</sequence>
<feature type="domain" description="Zn(2)-C6 fungal-type" evidence="3">
    <location>
        <begin position="27"/>
        <end position="57"/>
    </location>
</feature>
<evidence type="ECO:0000313" key="5">
    <source>
        <dbReference type="Proteomes" id="UP001172155"/>
    </source>
</evidence>
<name>A0AA40EVF0_9PEZI</name>
<evidence type="ECO:0000259" key="3">
    <source>
        <dbReference type="PROSITE" id="PS50048"/>
    </source>
</evidence>
<dbReference type="PANTHER" id="PTHR31668">
    <property type="entry name" value="GLUCOSE TRANSPORT TRANSCRIPTION REGULATOR RGT1-RELATED-RELATED"/>
    <property type="match status" value="1"/>
</dbReference>
<dbReference type="AlphaFoldDB" id="A0AA40EVF0"/>
<evidence type="ECO:0000313" key="4">
    <source>
        <dbReference type="EMBL" id="KAK0746106.1"/>
    </source>
</evidence>
<feature type="region of interest" description="Disordered" evidence="2">
    <location>
        <begin position="216"/>
        <end position="261"/>
    </location>
</feature>
<dbReference type="InterPro" id="IPR050797">
    <property type="entry name" value="Carb_Metab_Trans_Reg"/>
</dbReference>
<dbReference type="GO" id="GO:0001080">
    <property type="term" value="P:nitrogen catabolite activation of transcription from RNA polymerase II promoter"/>
    <property type="evidence" value="ECO:0007669"/>
    <property type="project" value="TreeGrafter"/>
</dbReference>
<dbReference type="InterPro" id="IPR001138">
    <property type="entry name" value="Zn2Cys6_DnaBD"/>
</dbReference>
<keyword evidence="5" id="KW-1185">Reference proteome</keyword>
<dbReference type="EMBL" id="JAUKUD010000004">
    <property type="protein sequence ID" value="KAK0746106.1"/>
    <property type="molecule type" value="Genomic_DNA"/>
</dbReference>
<proteinExistence type="predicted"/>
<gene>
    <name evidence="4" type="ORF">B0T18DRAFT_429128</name>
</gene>
<dbReference type="PROSITE" id="PS00463">
    <property type="entry name" value="ZN2_CY6_FUNGAL_1"/>
    <property type="match status" value="1"/>
</dbReference>
<evidence type="ECO:0000256" key="1">
    <source>
        <dbReference type="ARBA" id="ARBA00023242"/>
    </source>
</evidence>
<evidence type="ECO:0000256" key="2">
    <source>
        <dbReference type="SAM" id="MobiDB-lite"/>
    </source>
</evidence>
<accession>A0AA40EVF0</accession>
<dbReference type="InterPro" id="IPR036864">
    <property type="entry name" value="Zn2-C6_fun-type_DNA-bd_sf"/>
</dbReference>
<comment type="caution">
    <text evidence="4">The sequence shown here is derived from an EMBL/GenBank/DDBJ whole genome shotgun (WGS) entry which is preliminary data.</text>
</comment>
<dbReference type="PROSITE" id="PS50048">
    <property type="entry name" value="ZN2_CY6_FUNGAL_2"/>
    <property type="match status" value="1"/>
</dbReference>